<dbReference type="AlphaFoldDB" id="A0A919W7B2"/>
<comment type="caution">
    <text evidence="2">The sequence shown here is derived from an EMBL/GenBank/DDBJ whole genome shotgun (WGS) entry which is preliminary data.</text>
</comment>
<sequence length="323" mass="34219">MEFLVCCVFAYWLVKHLPEVAQDTAEAIAAGWRGEESPRLAARRKRLEDAGIDPAAGGAFGQFAGNLWRDFWLDQDNKRQGRRSSNPRPEGDSGLFGRTRDAWDATVSRRAAAWRARAGNEDPTPPTPEAASDNPPPDAAQPSGADEPGNTTRDANQRPADSNTPEQDPPTNPAPVRVPSTTGTPVDQDTGPASGSHPEPAAEPSPALTAAPERTPDMRDVASRGSAVTGVVSGAAEARSIQRYLEGATEAYDVAMRSARARIHALGEQTIGIVQMATRSTVVDATAQAAESIAAAQNAANVCKAETIPLLGHVAREFDKRNS</sequence>
<accession>A0A919W7B2</accession>
<evidence type="ECO:0000313" key="2">
    <source>
        <dbReference type="EMBL" id="GIM88731.1"/>
    </source>
</evidence>
<feature type="compositionally biased region" description="Pro residues" evidence="1">
    <location>
        <begin position="123"/>
        <end position="139"/>
    </location>
</feature>
<dbReference type="Proteomes" id="UP000677082">
    <property type="component" value="Unassembled WGS sequence"/>
</dbReference>
<dbReference type="EMBL" id="BOQN01000006">
    <property type="protein sequence ID" value="GIM88731.1"/>
    <property type="molecule type" value="Genomic_DNA"/>
</dbReference>
<reference evidence="2 3" key="1">
    <citation type="submission" date="2021-03" db="EMBL/GenBank/DDBJ databases">
        <title>Whole genome shotgun sequence of Actinoplanes toevensis NBRC 105298.</title>
        <authorList>
            <person name="Komaki H."/>
            <person name="Tamura T."/>
        </authorList>
    </citation>
    <scope>NUCLEOTIDE SEQUENCE [LARGE SCALE GENOMIC DNA]</scope>
    <source>
        <strain evidence="2 3">NBRC 105298</strain>
    </source>
</reference>
<evidence type="ECO:0000256" key="1">
    <source>
        <dbReference type="SAM" id="MobiDB-lite"/>
    </source>
</evidence>
<proteinExistence type="predicted"/>
<keyword evidence="3" id="KW-1185">Reference proteome</keyword>
<evidence type="ECO:0000313" key="3">
    <source>
        <dbReference type="Proteomes" id="UP000677082"/>
    </source>
</evidence>
<feature type="compositionally biased region" description="Low complexity" evidence="1">
    <location>
        <begin position="192"/>
        <end position="213"/>
    </location>
</feature>
<protein>
    <submittedName>
        <fullName evidence="2">Uncharacterized protein</fullName>
    </submittedName>
</protein>
<feature type="region of interest" description="Disordered" evidence="1">
    <location>
        <begin position="78"/>
        <end position="213"/>
    </location>
</feature>
<gene>
    <name evidence="2" type="ORF">Ato02nite_005240</name>
</gene>
<feature type="compositionally biased region" description="Polar residues" evidence="1">
    <location>
        <begin position="149"/>
        <end position="166"/>
    </location>
</feature>
<dbReference type="RefSeq" id="WP_213004717.1">
    <property type="nucleotide sequence ID" value="NZ_BOQN01000006.1"/>
</dbReference>
<name>A0A919W7B2_9ACTN</name>
<organism evidence="2 3">
    <name type="scientific">Paractinoplanes toevensis</name>
    <dbReference type="NCBI Taxonomy" id="571911"/>
    <lineage>
        <taxon>Bacteria</taxon>
        <taxon>Bacillati</taxon>
        <taxon>Actinomycetota</taxon>
        <taxon>Actinomycetes</taxon>
        <taxon>Micromonosporales</taxon>
        <taxon>Micromonosporaceae</taxon>
        <taxon>Paractinoplanes</taxon>
    </lineage>
</organism>